<organism evidence="1 2">
    <name type="scientific">Streptococcus caprae</name>
    <dbReference type="NCBI Taxonomy" id="1640501"/>
    <lineage>
        <taxon>Bacteria</taxon>
        <taxon>Bacillati</taxon>
        <taxon>Bacillota</taxon>
        <taxon>Bacilli</taxon>
        <taxon>Lactobacillales</taxon>
        <taxon>Streptococcaceae</taxon>
        <taxon>Streptococcus</taxon>
    </lineage>
</organism>
<dbReference type="EMBL" id="JBHRZV010000053">
    <property type="protein sequence ID" value="MFC3929012.1"/>
    <property type="molecule type" value="Genomic_DNA"/>
</dbReference>
<gene>
    <name evidence="1" type="ORF">ACFORF_10675</name>
</gene>
<evidence type="ECO:0000313" key="2">
    <source>
        <dbReference type="Proteomes" id="UP001595807"/>
    </source>
</evidence>
<proteinExistence type="predicted"/>
<name>A0ABV8CY68_9STRE</name>
<comment type="caution">
    <text evidence="1">The sequence shown here is derived from an EMBL/GenBank/DDBJ whole genome shotgun (WGS) entry which is preliminary data.</text>
</comment>
<accession>A0ABV8CY68</accession>
<evidence type="ECO:0000313" key="1">
    <source>
        <dbReference type="EMBL" id="MFC3929012.1"/>
    </source>
</evidence>
<reference evidence="2" key="1">
    <citation type="journal article" date="2019" name="Int. J. Syst. Evol. Microbiol.">
        <title>The Global Catalogue of Microorganisms (GCM) 10K type strain sequencing project: providing services to taxonomists for standard genome sequencing and annotation.</title>
        <authorList>
            <consortium name="The Broad Institute Genomics Platform"/>
            <consortium name="The Broad Institute Genome Sequencing Center for Infectious Disease"/>
            <person name="Wu L."/>
            <person name="Ma J."/>
        </authorList>
    </citation>
    <scope>NUCLEOTIDE SEQUENCE [LARGE SCALE GENOMIC DNA]</scope>
    <source>
        <strain evidence="2">CCUG 67170</strain>
    </source>
</reference>
<protein>
    <submittedName>
        <fullName evidence="1">Uncharacterized protein</fullName>
    </submittedName>
</protein>
<dbReference type="Proteomes" id="UP001595807">
    <property type="component" value="Unassembled WGS sequence"/>
</dbReference>
<keyword evidence="2" id="KW-1185">Reference proteome</keyword>
<sequence length="234" mass="26181">MQPKAYKDFLKTIAEQFNYLFEVSLHDLATGDPSQDRLNQLDGLLTWDNYSLDLPTLKFSTENTSDTDSTVYVHDTENCWQDGAFCLNLAKRLQLFQANLIPNPLTLLPLSASLHNQEGTTLSSNHKPSDPYDFLADDQASQDIPNWIRQDLQASSTHSLHLTLPAMSSQQILIQSYYGLVNEDGSLGTILQLVQDIKPLLASYLKDSGQALVGWSDTTSGASIHNDHFDFEEE</sequence>